<reference evidence="1" key="1">
    <citation type="submission" date="2020-04" db="EMBL/GenBank/DDBJ databases">
        <authorList>
            <person name="Chiriac C."/>
            <person name="Salcher M."/>
            <person name="Ghai R."/>
            <person name="Kavagutti S V."/>
        </authorList>
    </citation>
    <scope>NUCLEOTIDE SEQUENCE</scope>
</reference>
<gene>
    <name evidence="1" type="ORF">UFOVP692_20</name>
</gene>
<organism evidence="1">
    <name type="scientific">uncultured Caudovirales phage</name>
    <dbReference type="NCBI Taxonomy" id="2100421"/>
    <lineage>
        <taxon>Viruses</taxon>
        <taxon>Duplodnaviria</taxon>
        <taxon>Heunggongvirae</taxon>
        <taxon>Uroviricota</taxon>
        <taxon>Caudoviricetes</taxon>
        <taxon>Peduoviridae</taxon>
        <taxon>Maltschvirus</taxon>
        <taxon>Maltschvirus maltsch</taxon>
    </lineage>
</organism>
<name>A0A6J5NE36_9CAUD</name>
<proteinExistence type="predicted"/>
<protein>
    <submittedName>
        <fullName evidence="1">Uncharacterized protein</fullName>
    </submittedName>
</protein>
<sequence length="93" mass="10343">MFGITTVQVSAVADSRKNGLAFEHWLRKSLQVEVALPRKAFGISILDNERLAHSTIGATDASLRVVHFDAPNMPATVTYRFVLFHRITVSALY</sequence>
<evidence type="ECO:0000313" key="1">
    <source>
        <dbReference type="EMBL" id="CAB4157409.1"/>
    </source>
</evidence>
<dbReference type="EMBL" id="LR796658">
    <property type="protein sequence ID" value="CAB4157409.1"/>
    <property type="molecule type" value="Genomic_DNA"/>
</dbReference>
<accession>A0A6J5NE36</accession>